<dbReference type="eggNOG" id="ENOG502TIBA">
    <property type="taxonomic scope" value="Eukaryota"/>
</dbReference>
<comment type="caution">
    <text evidence="1">The sequence shown here is derived from an EMBL/GenBank/DDBJ whole genome shotgun (WGS) entry which is preliminary data.</text>
</comment>
<dbReference type="CTD" id="9821514"/>
<dbReference type="OrthoDB" id="5797228at2759"/>
<gene>
    <name evidence="1" type="ORF">FL82_05423</name>
</gene>
<dbReference type="HOGENOM" id="CLU_2361680_0_0_1"/>
<accession>A0A261AY08</accession>
<feature type="non-terminal residue" evidence="1">
    <location>
        <position position="1"/>
    </location>
</feature>
<keyword evidence="2" id="KW-1185">Reference proteome</keyword>
<dbReference type="OMA" id="PKYVPIM"/>
<dbReference type="KEGG" id="crq:GCK72_005519"/>
<sequence>MRSLILLLALFVFCAAFDKFSISKDKGVRANLKHPISRRVLRYERSVAYEDFPTPGEMAPKYVPIMDFAKVRPEIPSKTKHNSEFADAEYQPDLDF</sequence>
<evidence type="ECO:0000313" key="2">
    <source>
        <dbReference type="Proteomes" id="UP000216624"/>
    </source>
</evidence>
<reference evidence="1" key="1">
    <citation type="submission" date="2017-08" db="EMBL/GenBank/DDBJ databases">
        <authorList>
            <person name="de Groot N.N."/>
        </authorList>
    </citation>
    <scope>NUCLEOTIDE SEQUENCE [LARGE SCALE GENOMIC DNA]</scope>
    <source>
        <strain evidence="1">PX439</strain>
    </source>
</reference>
<proteinExistence type="predicted"/>
<name>A0A261AY08_CAERE</name>
<dbReference type="Proteomes" id="UP000216624">
    <property type="component" value="Unassembled WGS sequence"/>
</dbReference>
<dbReference type="EMBL" id="NMWX01000004">
    <property type="protein sequence ID" value="OZG02743.1"/>
    <property type="molecule type" value="Genomic_DNA"/>
</dbReference>
<organism evidence="1 2">
    <name type="scientific">Caenorhabditis remanei</name>
    <name type="common">Caenorhabditis vulgaris</name>
    <dbReference type="NCBI Taxonomy" id="31234"/>
    <lineage>
        <taxon>Eukaryota</taxon>
        <taxon>Metazoa</taxon>
        <taxon>Ecdysozoa</taxon>
        <taxon>Nematoda</taxon>
        <taxon>Chromadorea</taxon>
        <taxon>Rhabditida</taxon>
        <taxon>Rhabditina</taxon>
        <taxon>Rhabditomorpha</taxon>
        <taxon>Rhabditoidea</taxon>
        <taxon>Rhabditidae</taxon>
        <taxon>Peloderinae</taxon>
        <taxon>Caenorhabditis</taxon>
    </lineage>
</organism>
<evidence type="ECO:0000313" key="1">
    <source>
        <dbReference type="EMBL" id="OZG02743.1"/>
    </source>
</evidence>
<protein>
    <submittedName>
        <fullName evidence="1">Uncharacterized protein</fullName>
    </submittedName>
</protein>